<dbReference type="SUPFAM" id="SSF53850">
    <property type="entry name" value="Periplasmic binding protein-like II"/>
    <property type="match status" value="1"/>
</dbReference>
<dbReference type="PANTHER" id="PTHR35841:SF1">
    <property type="entry name" value="PHOSPHONATES-BINDING PERIPLASMIC PROTEIN"/>
    <property type="match status" value="1"/>
</dbReference>
<name>A0A1B0ZL70_9MICO</name>
<gene>
    <name evidence="4" type="ORF">DAD186_21020</name>
</gene>
<evidence type="ECO:0000313" key="4">
    <source>
        <dbReference type="EMBL" id="ANP28652.1"/>
    </source>
</evidence>
<dbReference type="RefSeq" id="WP_065248600.1">
    <property type="nucleotide sequence ID" value="NZ_CP012117.1"/>
</dbReference>
<dbReference type="InterPro" id="IPR030836">
    <property type="entry name" value="ABC_peri_PhnD-like"/>
</dbReference>
<accession>A0A1B0ZL70</accession>
<dbReference type="NCBIfam" id="TIGR01098">
    <property type="entry name" value="3A0109s03R"/>
    <property type="match status" value="1"/>
</dbReference>
<sequence>MVSRRRVIQAAAALPALSFLAACGSSSEDSSRPLRVSAIPDQDPDVLTEREEAFAEYLAKKLERDVEYVAVPDYSASVAQLGTGDLDLVFYGGLTGVQARRQNPDVTIIGQRDIDEKFTSIFIASKDSGIEPVSEVAGLSAFAGKRFTFGSETSTSGRLMPSSFLAEAGVEEGDLAGEPGFSGSHDKTIELVQAGTYEGGAVNAQVWRSRLEDGTVDTEKVIAVFETPTFHDYHWILREEAEKDFGEGFAQKLKDALFAMHEDEDGKAVLDLYKAGSIIDAKPEDYARIEEAAEKLDLLG</sequence>
<dbReference type="AlphaFoldDB" id="A0A1B0ZL70"/>
<feature type="chain" id="PRO_5008517889" description="Selenate ABC transporter substrate-binding protein" evidence="3">
    <location>
        <begin position="22"/>
        <end position="300"/>
    </location>
</feature>
<dbReference type="Gene3D" id="3.40.190.10">
    <property type="entry name" value="Periplasmic binding protein-like II"/>
    <property type="match status" value="2"/>
</dbReference>
<comment type="similarity">
    <text evidence="1">Belongs to the phosphate/phosphite/phosphonate binding protein family.</text>
</comment>
<dbReference type="Pfam" id="PF12974">
    <property type="entry name" value="Phosphonate-bd"/>
    <property type="match status" value="1"/>
</dbReference>
<dbReference type="GO" id="GO:0043190">
    <property type="term" value="C:ATP-binding cassette (ABC) transporter complex"/>
    <property type="evidence" value="ECO:0007669"/>
    <property type="project" value="InterPro"/>
</dbReference>
<dbReference type="NCBIfam" id="TIGR04553">
    <property type="entry name" value="ABC_peri_selen"/>
    <property type="match status" value="1"/>
</dbReference>
<dbReference type="Proteomes" id="UP000092596">
    <property type="component" value="Chromosome"/>
</dbReference>
<evidence type="ECO:0000256" key="3">
    <source>
        <dbReference type="SAM" id="SignalP"/>
    </source>
</evidence>
<evidence type="ECO:0000313" key="5">
    <source>
        <dbReference type="Proteomes" id="UP000092596"/>
    </source>
</evidence>
<evidence type="ECO:0000256" key="1">
    <source>
        <dbReference type="ARBA" id="ARBA00007162"/>
    </source>
</evidence>
<feature type="signal peptide" evidence="3">
    <location>
        <begin position="1"/>
        <end position="21"/>
    </location>
</feature>
<dbReference type="EMBL" id="CP012117">
    <property type="protein sequence ID" value="ANP28652.1"/>
    <property type="molecule type" value="Genomic_DNA"/>
</dbReference>
<evidence type="ECO:0008006" key="6">
    <source>
        <dbReference type="Google" id="ProtNLM"/>
    </source>
</evidence>
<reference evidence="4 5" key="1">
    <citation type="submission" date="2015-06" db="EMBL/GenBank/DDBJ databases">
        <title>Investigation of pathophysiology for high-risk pregnancy and development of treatment modality based on it.</title>
        <authorList>
            <person name="Kim B.-C."/>
            <person name="Lim S."/>
        </authorList>
    </citation>
    <scope>NUCLEOTIDE SEQUENCE [LARGE SCALE GENOMIC DNA]</scope>
    <source>
        <strain evidence="4 5">AD1-86</strain>
    </source>
</reference>
<dbReference type="STRING" id="1630135.DAD186_21020"/>
<dbReference type="InterPro" id="IPR006311">
    <property type="entry name" value="TAT_signal"/>
</dbReference>
<keyword evidence="2 3" id="KW-0732">Signal</keyword>
<protein>
    <recommendedName>
        <fullName evidence="6">Selenate ABC transporter substrate-binding protein</fullName>
    </recommendedName>
</protein>
<dbReference type="PROSITE" id="PS51257">
    <property type="entry name" value="PROKAR_LIPOPROTEIN"/>
    <property type="match status" value="1"/>
</dbReference>
<dbReference type="PANTHER" id="PTHR35841">
    <property type="entry name" value="PHOSPHONATES-BINDING PERIPLASMIC PROTEIN"/>
    <property type="match status" value="1"/>
</dbReference>
<evidence type="ECO:0000256" key="2">
    <source>
        <dbReference type="ARBA" id="ARBA00022729"/>
    </source>
</evidence>
<dbReference type="PROSITE" id="PS51318">
    <property type="entry name" value="TAT"/>
    <property type="match status" value="1"/>
</dbReference>
<dbReference type="PATRIC" id="fig|1630135.4.peg.2103"/>
<dbReference type="InterPro" id="IPR005770">
    <property type="entry name" value="PhnD"/>
</dbReference>
<proteinExistence type="inferred from homology"/>
<dbReference type="KEGG" id="dva:DAD186_21020"/>
<organism evidence="4 5">
    <name type="scientific">Dermabacter vaginalis</name>
    <dbReference type="NCBI Taxonomy" id="1630135"/>
    <lineage>
        <taxon>Bacteria</taxon>
        <taxon>Bacillati</taxon>
        <taxon>Actinomycetota</taxon>
        <taxon>Actinomycetes</taxon>
        <taxon>Micrococcales</taxon>
        <taxon>Dermabacteraceae</taxon>
        <taxon>Dermabacter</taxon>
    </lineage>
</organism>
<dbReference type="GO" id="GO:0055085">
    <property type="term" value="P:transmembrane transport"/>
    <property type="evidence" value="ECO:0007669"/>
    <property type="project" value="InterPro"/>
</dbReference>